<keyword evidence="3" id="KW-1185">Reference proteome</keyword>
<dbReference type="PANTHER" id="PTHR33530">
    <property type="entry name" value="OS01G0147100 PROTEIN"/>
    <property type="match status" value="1"/>
</dbReference>
<dbReference type="PANTHER" id="PTHR33530:SF4">
    <property type="entry name" value="OS01G0145800 PROTEIN"/>
    <property type="match status" value="1"/>
</dbReference>
<dbReference type="Proteomes" id="UP000636709">
    <property type="component" value="Unassembled WGS sequence"/>
</dbReference>
<comment type="caution">
    <text evidence="2">The sequence shown here is derived from an EMBL/GenBank/DDBJ whole genome shotgun (WGS) entry which is preliminary data.</text>
</comment>
<evidence type="ECO:0000313" key="3">
    <source>
        <dbReference type="Proteomes" id="UP000636709"/>
    </source>
</evidence>
<accession>A0A835BQA5</accession>
<feature type="transmembrane region" description="Helical" evidence="1">
    <location>
        <begin position="63"/>
        <end position="85"/>
    </location>
</feature>
<feature type="transmembrane region" description="Helical" evidence="1">
    <location>
        <begin position="97"/>
        <end position="119"/>
    </location>
</feature>
<gene>
    <name evidence="2" type="ORF">HU200_031268</name>
</gene>
<evidence type="ECO:0000256" key="1">
    <source>
        <dbReference type="SAM" id="Phobius"/>
    </source>
</evidence>
<dbReference type="AlphaFoldDB" id="A0A835BQA5"/>
<reference evidence="2" key="1">
    <citation type="submission" date="2020-07" db="EMBL/GenBank/DDBJ databases">
        <title>Genome sequence and genetic diversity analysis of an under-domesticated orphan crop, white fonio (Digitaria exilis).</title>
        <authorList>
            <person name="Bennetzen J.L."/>
            <person name="Chen S."/>
            <person name="Ma X."/>
            <person name="Wang X."/>
            <person name="Yssel A.E.J."/>
            <person name="Chaluvadi S.R."/>
            <person name="Johnson M."/>
            <person name="Gangashetty P."/>
            <person name="Hamidou F."/>
            <person name="Sanogo M.D."/>
            <person name="Zwaenepoel A."/>
            <person name="Wallace J."/>
            <person name="Van De Peer Y."/>
            <person name="Van Deynze A."/>
        </authorList>
    </citation>
    <scope>NUCLEOTIDE SEQUENCE</scope>
    <source>
        <tissue evidence="2">Leaves</tissue>
    </source>
</reference>
<evidence type="ECO:0000313" key="2">
    <source>
        <dbReference type="EMBL" id="KAF8705013.1"/>
    </source>
</evidence>
<dbReference type="EMBL" id="JACEFO010001770">
    <property type="protein sequence ID" value="KAF8705013.1"/>
    <property type="molecule type" value="Genomic_DNA"/>
</dbReference>
<organism evidence="2 3">
    <name type="scientific">Digitaria exilis</name>
    <dbReference type="NCBI Taxonomy" id="1010633"/>
    <lineage>
        <taxon>Eukaryota</taxon>
        <taxon>Viridiplantae</taxon>
        <taxon>Streptophyta</taxon>
        <taxon>Embryophyta</taxon>
        <taxon>Tracheophyta</taxon>
        <taxon>Spermatophyta</taxon>
        <taxon>Magnoliopsida</taxon>
        <taxon>Liliopsida</taxon>
        <taxon>Poales</taxon>
        <taxon>Poaceae</taxon>
        <taxon>PACMAD clade</taxon>
        <taxon>Panicoideae</taxon>
        <taxon>Panicodae</taxon>
        <taxon>Paniceae</taxon>
        <taxon>Anthephorinae</taxon>
        <taxon>Digitaria</taxon>
    </lineage>
</organism>
<sequence>MVLGNTWQGEKEAAATAAAALKLHQELAAGRLDEGGVLGLVTASAAINLAVCKPPAWIHSDTYFLAVSGFFFVGVAQLGAAVWAQRGHRGRHGTGRNFMYASCLGQLAAATCLSVASLIW</sequence>
<keyword evidence="1" id="KW-0472">Membrane</keyword>
<dbReference type="InterPro" id="IPR022149">
    <property type="entry name" value="DUF3681"/>
</dbReference>
<name>A0A835BQA5_9POAL</name>
<protein>
    <submittedName>
        <fullName evidence="2">Uncharacterized protein</fullName>
    </submittedName>
</protein>
<dbReference type="OrthoDB" id="673362at2759"/>
<dbReference type="Pfam" id="PF12442">
    <property type="entry name" value="DUF3681"/>
    <property type="match status" value="1"/>
</dbReference>
<keyword evidence="1" id="KW-1133">Transmembrane helix</keyword>
<keyword evidence="1" id="KW-0812">Transmembrane</keyword>
<proteinExistence type="predicted"/>